<protein>
    <submittedName>
        <fullName evidence="2">Glycine cleavage system protein H</fullName>
    </submittedName>
</protein>
<evidence type="ECO:0000313" key="2">
    <source>
        <dbReference type="EMBL" id="MFC6201010.1"/>
    </source>
</evidence>
<dbReference type="PANTHER" id="PTHR11715">
    <property type="entry name" value="GLYCINE CLEAVAGE SYSTEM H PROTEIN"/>
    <property type="match status" value="1"/>
</dbReference>
<dbReference type="PANTHER" id="PTHR11715:SF3">
    <property type="entry name" value="GLYCINE CLEAVAGE SYSTEM H PROTEIN-RELATED"/>
    <property type="match status" value="1"/>
</dbReference>
<accession>A0ABW1SH93</accession>
<dbReference type="Gene3D" id="2.40.50.100">
    <property type="match status" value="1"/>
</dbReference>
<dbReference type="RefSeq" id="WP_137616937.1">
    <property type="nucleotide sequence ID" value="NZ_BJDI01000014.1"/>
</dbReference>
<sequence length="124" mass="13854">MAKHESAWKTMIHYYKDEHAAIHAPMVYGDIWVRTKSRQRMVFGLTATAQQALGDIIKIETPQINAHFNAGETLMTITGTNMIKKLPTPFNITVQEVNSELAADPAAMAGNVEKDNWLTKLKAD</sequence>
<keyword evidence="3" id="KW-1185">Reference proteome</keyword>
<gene>
    <name evidence="2" type="ORF">ACFP1L_03745</name>
</gene>
<reference evidence="3" key="1">
    <citation type="journal article" date="2019" name="Int. J. Syst. Evol. Microbiol.">
        <title>The Global Catalogue of Microorganisms (GCM) 10K type strain sequencing project: providing services to taxonomists for standard genome sequencing and annotation.</title>
        <authorList>
            <consortium name="The Broad Institute Genomics Platform"/>
            <consortium name="The Broad Institute Genome Sequencing Center for Infectious Disease"/>
            <person name="Wu L."/>
            <person name="Ma J."/>
        </authorList>
    </citation>
    <scope>NUCLEOTIDE SEQUENCE [LARGE SCALE GENOMIC DNA]</scope>
    <source>
        <strain evidence="3">CCM 8930</strain>
    </source>
</reference>
<dbReference type="Proteomes" id="UP001596171">
    <property type="component" value="Unassembled WGS sequence"/>
</dbReference>
<dbReference type="Pfam" id="PF01597">
    <property type="entry name" value="GCV_H"/>
    <property type="match status" value="1"/>
</dbReference>
<dbReference type="InterPro" id="IPR002930">
    <property type="entry name" value="GCV_H"/>
</dbReference>
<dbReference type="InterPro" id="IPR033753">
    <property type="entry name" value="GCV_H/Fam206"/>
</dbReference>
<comment type="caution">
    <text evidence="2">The sequence shown here is derived from an EMBL/GenBank/DDBJ whole genome shotgun (WGS) entry which is preliminary data.</text>
</comment>
<dbReference type="InterPro" id="IPR011053">
    <property type="entry name" value="Single_hybrid_motif"/>
</dbReference>
<proteinExistence type="predicted"/>
<evidence type="ECO:0000256" key="1">
    <source>
        <dbReference type="ARBA" id="ARBA00022823"/>
    </source>
</evidence>
<dbReference type="EMBL" id="JBHSSE010000008">
    <property type="protein sequence ID" value="MFC6201010.1"/>
    <property type="molecule type" value="Genomic_DNA"/>
</dbReference>
<evidence type="ECO:0000313" key="3">
    <source>
        <dbReference type="Proteomes" id="UP001596171"/>
    </source>
</evidence>
<keyword evidence="1" id="KW-0450">Lipoyl</keyword>
<dbReference type="SUPFAM" id="SSF51230">
    <property type="entry name" value="Single hybrid motif"/>
    <property type="match status" value="1"/>
</dbReference>
<dbReference type="CDD" id="cd06848">
    <property type="entry name" value="GCS_H"/>
    <property type="match status" value="1"/>
</dbReference>
<name>A0ABW1SH93_9LACO</name>
<organism evidence="2 3">
    <name type="scientific">Lactiplantibacillus nangangensis</name>
    <dbReference type="NCBI Taxonomy" id="2559917"/>
    <lineage>
        <taxon>Bacteria</taxon>
        <taxon>Bacillati</taxon>
        <taxon>Bacillota</taxon>
        <taxon>Bacilli</taxon>
        <taxon>Lactobacillales</taxon>
        <taxon>Lactobacillaceae</taxon>
        <taxon>Lactiplantibacillus</taxon>
    </lineage>
</organism>